<dbReference type="EMBL" id="JABCRI010000015">
    <property type="protein sequence ID" value="KAF8393035.1"/>
    <property type="molecule type" value="Genomic_DNA"/>
</dbReference>
<evidence type="ECO:0000256" key="1">
    <source>
        <dbReference type="SAM" id="Coils"/>
    </source>
</evidence>
<proteinExistence type="predicted"/>
<evidence type="ECO:0000313" key="2">
    <source>
        <dbReference type="EMBL" id="KAF8393035.1"/>
    </source>
</evidence>
<name>A0A834YRT8_TETSI</name>
<organism evidence="2 3">
    <name type="scientific">Tetracentron sinense</name>
    <name type="common">Spur-leaf</name>
    <dbReference type="NCBI Taxonomy" id="13715"/>
    <lineage>
        <taxon>Eukaryota</taxon>
        <taxon>Viridiplantae</taxon>
        <taxon>Streptophyta</taxon>
        <taxon>Embryophyta</taxon>
        <taxon>Tracheophyta</taxon>
        <taxon>Spermatophyta</taxon>
        <taxon>Magnoliopsida</taxon>
        <taxon>Trochodendrales</taxon>
        <taxon>Trochodendraceae</taxon>
        <taxon>Tetracentron</taxon>
    </lineage>
</organism>
<sequence>MKICKFSHRLRNSSDFLNDDHNMTKKKRLDSGCYSPRLILSRWLSSLKRSREPGQRRCEKKESEWQRKIATSSEMVESSGRHTKEVSFKLGLGVGLVFLIAATKNEFNKMKELRTQMEIFFKDFKDELKMKDVISKPSESNDNLAYSTNDSQEVGNRNCHLSIQNDALSHHLVVSETTMECDQFMKCNTPRREEFVAGMNQLEAELEAELERLELHLDTEDLLEHPWRKRIENTAPDSSLSVSFEEVGNPHEADSGENFGVSPNELERRLHELLEARQKERITELEFALKGTKNKLHEKEMEVSWWKDTARIISQQYPEAMCLSSVLITAATACSSMEDKLGLATGLVGYRLGYGCKWSGYG</sequence>
<comment type="caution">
    <text evidence="2">The sequence shown here is derived from an EMBL/GenBank/DDBJ whole genome shotgun (WGS) entry which is preliminary data.</text>
</comment>
<dbReference type="OrthoDB" id="1916242at2759"/>
<keyword evidence="3" id="KW-1185">Reference proteome</keyword>
<accession>A0A834YRT8</accession>
<dbReference type="AlphaFoldDB" id="A0A834YRT8"/>
<dbReference type="InterPro" id="IPR040348">
    <property type="entry name" value="POLAR-like"/>
</dbReference>
<dbReference type="PANTHER" id="PTHR33476">
    <property type="entry name" value="EMB|CAB62613.1"/>
    <property type="match status" value="1"/>
</dbReference>
<keyword evidence="1" id="KW-0175">Coiled coil</keyword>
<dbReference type="Proteomes" id="UP000655225">
    <property type="component" value="Unassembled WGS sequence"/>
</dbReference>
<evidence type="ECO:0000313" key="3">
    <source>
        <dbReference type="Proteomes" id="UP000655225"/>
    </source>
</evidence>
<gene>
    <name evidence="2" type="ORF">HHK36_021276</name>
</gene>
<dbReference type="GO" id="GO:0008356">
    <property type="term" value="P:asymmetric cell division"/>
    <property type="evidence" value="ECO:0007669"/>
    <property type="project" value="InterPro"/>
</dbReference>
<dbReference type="OMA" id="DQHHHVY"/>
<feature type="coiled-coil region" evidence="1">
    <location>
        <begin position="192"/>
        <end position="223"/>
    </location>
</feature>
<reference evidence="2 3" key="1">
    <citation type="submission" date="2020-04" db="EMBL/GenBank/DDBJ databases">
        <title>Plant Genome Project.</title>
        <authorList>
            <person name="Zhang R.-G."/>
        </authorList>
    </citation>
    <scope>NUCLEOTIDE SEQUENCE [LARGE SCALE GENOMIC DNA]</scope>
    <source>
        <strain evidence="2">YNK0</strain>
        <tissue evidence="2">Leaf</tissue>
    </source>
</reference>
<dbReference type="PANTHER" id="PTHR33476:SF22">
    <property type="entry name" value="PROTEIN POLAR LOCALIZATION DURING ASYMMETRIC DIVISION AND REDISTRIBUTION"/>
    <property type="match status" value="1"/>
</dbReference>
<protein>
    <submittedName>
        <fullName evidence="2">Uncharacterized protein</fullName>
    </submittedName>
</protein>